<feature type="transmembrane region" description="Helical" evidence="8">
    <location>
        <begin position="143"/>
        <end position="161"/>
    </location>
</feature>
<dbReference type="PANTHER" id="PTHR42682">
    <property type="entry name" value="HYDROGENASE-4 COMPONENT F"/>
    <property type="match status" value="1"/>
</dbReference>
<dbReference type="RefSeq" id="WP_057952421.1">
    <property type="nucleotide sequence ID" value="NZ_CP013118.1"/>
</dbReference>
<feature type="transmembrane region" description="Helical" evidence="8">
    <location>
        <begin position="507"/>
        <end position="527"/>
    </location>
</feature>
<feature type="transmembrane region" description="Helical" evidence="8">
    <location>
        <begin position="120"/>
        <end position="137"/>
    </location>
</feature>
<dbReference type="KEGG" id="blq:L21SP5_01256"/>
<evidence type="ECO:0000256" key="5">
    <source>
        <dbReference type="ARBA" id="ARBA00023002"/>
    </source>
</evidence>
<dbReference type="STRING" id="1307839.L21SP5_01256"/>
<keyword evidence="4 8" id="KW-1133">Transmembrane helix</keyword>
<feature type="transmembrane region" description="Helical" evidence="8">
    <location>
        <begin position="28"/>
        <end position="48"/>
    </location>
</feature>
<evidence type="ECO:0000256" key="8">
    <source>
        <dbReference type="SAM" id="Phobius"/>
    </source>
</evidence>
<dbReference type="PRINTS" id="PR01434">
    <property type="entry name" value="NADHDHGNASE5"/>
</dbReference>
<dbReference type="InterPro" id="IPR052175">
    <property type="entry name" value="ComplexI-like_HydComp"/>
</dbReference>
<sequence>MAELGYIIFLPILAGVMLFTVPRRLNLLSSLVALAIAVVTGFLSLQVYGIDPQTLQFDCFASLCPEGSWMYDVLNGASKYFYVNIDGLSQLIVTGVNFFSVVILIYTLKSISSKNKPRSFYSYFLITLGCANGAVLADNLLLFIFFWGILGLTLYKLIRAYDEESSAAAKKTLILIGTSDGIMILGIALIWNIAGNLNMSEVSISTTSSAAIVAFVAMLIGSFTKAGAFPFHTWIPDYTKKAPAVSSAYLPASLDKLLGIYFLARICNDMFIINEWLQFILLTLGVLTIITAVLMALIQHNYKRLLGFHAVSQVGYMVVGFGLGTPLGIAAGLFHMVNNALYKSGLFLSAGSISQQTEQEDIAHLGGLSRAMPLTFIAALVFALSISGIPPLNGFASKWMIYQGIIDFGSTGTGLASQLWIVWLALTVFGSALTLASFVKFLSGIFLGPQRAELKHVKEVSILMWMPKVLLALVCVVFGVFATNYVVPKLFDPVVGDFEMIGAWQSSFISLLVILSIVLGLIIYWIGKIGNFRTAESFVGGEKWGDQADFKVTGFYDTIRHAAGLKFMFRHAEKRHFDLYDLTAGIVLFFNNLFSMAHTGILSRYATWFIVGLVAMLIILL</sequence>
<feature type="transmembrane region" description="Helical" evidence="8">
    <location>
        <begin position="469"/>
        <end position="487"/>
    </location>
</feature>
<feature type="transmembrane region" description="Helical" evidence="8">
    <location>
        <begin position="420"/>
        <end position="448"/>
    </location>
</feature>
<dbReference type="InterPro" id="IPR001750">
    <property type="entry name" value="ND/Mrp_TM"/>
</dbReference>
<feature type="transmembrane region" description="Helical" evidence="8">
    <location>
        <begin position="601"/>
        <end position="620"/>
    </location>
</feature>
<dbReference type="EMBL" id="CP013118">
    <property type="protein sequence ID" value="ALO14910.1"/>
    <property type="molecule type" value="Genomic_DNA"/>
</dbReference>
<feature type="transmembrane region" description="Helical" evidence="8">
    <location>
        <begin position="88"/>
        <end position="108"/>
    </location>
</feature>
<gene>
    <name evidence="10" type="primary">mrpA_2</name>
    <name evidence="10" type="ORF">L21SP5_01256</name>
</gene>
<dbReference type="Proteomes" id="UP000064893">
    <property type="component" value="Chromosome"/>
</dbReference>
<evidence type="ECO:0000313" key="10">
    <source>
        <dbReference type="EMBL" id="ALO14910.1"/>
    </source>
</evidence>
<keyword evidence="6 8" id="KW-0472">Membrane</keyword>
<evidence type="ECO:0000256" key="7">
    <source>
        <dbReference type="RuleBase" id="RU000320"/>
    </source>
</evidence>
<proteinExistence type="predicted"/>
<dbReference type="OrthoDB" id="9807568at2"/>
<organism evidence="10 11">
    <name type="scientific">Salinivirga cyanobacteriivorans</name>
    <dbReference type="NCBI Taxonomy" id="1307839"/>
    <lineage>
        <taxon>Bacteria</taxon>
        <taxon>Pseudomonadati</taxon>
        <taxon>Bacteroidota</taxon>
        <taxon>Bacteroidia</taxon>
        <taxon>Bacteroidales</taxon>
        <taxon>Salinivirgaceae</taxon>
        <taxon>Salinivirga</taxon>
    </lineage>
</organism>
<keyword evidence="5" id="KW-0560">Oxidoreductase</keyword>
<feature type="transmembrane region" description="Helical" evidence="8">
    <location>
        <begin position="276"/>
        <end position="298"/>
    </location>
</feature>
<dbReference type="Pfam" id="PF00361">
    <property type="entry name" value="Proton_antipo_M"/>
    <property type="match status" value="1"/>
</dbReference>
<evidence type="ECO:0000256" key="6">
    <source>
        <dbReference type="ARBA" id="ARBA00023136"/>
    </source>
</evidence>
<feature type="domain" description="NADH:quinone oxidoreductase/Mrp antiporter transmembrane" evidence="9">
    <location>
        <begin position="137"/>
        <end position="409"/>
    </location>
</feature>
<evidence type="ECO:0000256" key="4">
    <source>
        <dbReference type="ARBA" id="ARBA00022989"/>
    </source>
</evidence>
<comment type="subcellular location">
    <subcellularLocation>
        <location evidence="1">Cell membrane</location>
        <topology evidence="1">Multi-pass membrane protein</topology>
    </subcellularLocation>
    <subcellularLocation>
        <location evidence="7">Membrane</location>
        <topology evidence="7">Multi-pass membrane protein</topology>
    </subcellularLocation>
</comment>
<dbReference type="GO" id="GO:0005886">
    <property type="term" value="C:plasma membrane"/>
    <property type="evidence" value="ECO:0007669"/>
    <property type="project" value="UniProtKB-SubCell"/>
</dbReference>
<feature type="transmembrane region" description="Helical" evidence="8">
    <location>
        <begin position="206"/>
        <end position="223"/>
    </location>
</feature>
<keyword evidence="11" id="KW-1185">Reference proteome</keyword>
<evidence type="ECO:0000256" key="1">
    <source>
        <dbReference type="ARBA" id="ARBA00004651"/>
    </source>
</evidence>
<keyword evidence="2" id="KW-1003">Cell membrane</keyword>
<reference evidence="10 11" key="1">
    <citation type="submission" date="2015-11" db="EMBL/GenBank/DDBJ databases">
        <title>Description and complete genome sequence of a novel strain predominating in hypersaline microbial mats and representing a new family of the Bacteriodetes phylum.</title>
        <authorList>
            <person name="Spring S."/>
            <person name="Bunk B."/>
            <person name="Sproer C."/>
            <person name="Klenk H.-P."/>
        </authorList>
    </citation>
    <scope>NUCLEOTIDE SEQUENCE [LARGE SCALE GENOMIC DNA]</scope>
    <source>
        <strain evidence="10 11">L21-Spi-D4</strain>
    </source>
</reference>
<evidence type="ECO:0000256" key="2">
    <source>
        <dbReference type="ARBA" id="ARBA00022475"/>
    </source>
</evidence>
<keyword evidence="3 7" id="KW-0812">Transmembrane</keyword>
<protein>
    <submittedName>
        <fullName evidence="10">Multiple resistance and pH homeostasis protein A</fullName>
    </submittedName>
</protein>
<evidence type="ECO:0000256" key="3">
    <source>
        <dbReference type="ARBA" id="ARBA00022692"/>
    </source>
</evidence>
<dbReference type="GO" id="GO:0016491">
    <property type="term" value="F:oxidoreductase activity"/>
    <property type="evidence" value="ECO:0007669"/>
    <property type="project" value="UniProtKB-KW"/>
</dbReference>
<feature type="transmembrane region" description="Helical" evidence="8">
    <location>
        <begin position="173"/>
        <end position="194"/>
    </location>
</feature>
<evidence type="ECO:0000259" key="9">
    <source>
        <dbReference type="Pfam" id="PF00361"/>
    </source>
</evidence>
<dbReference type="PANTHER" id="PTHR42682:SF4">
    <property type="entry name" value="NADH-UBIQUINONE_PLASTOQUINONE"/>
    <property type="match status" value="1"/>
</dbReference>
<feature type="transmembrane region" description="Helical" evidence="8">
    <location>
        <begin position="6"/>
        <end position="21"/>
    </location>
</feature>
<dbReference type="AlphaFoldDB" id="A0A0S2HXX8"/>
<evidence type="ECO:0000313" key="11">
    <source>
        <dbReference type="Proteomes" id="UP000064893"/>
    </source>
</evidence>
<accession>A0A0S2HXX8</accession>
<feature type="transmembrane region" description="Helical" evidence="8">
    <location>
        <begin position="371"/>
        <end position="390"/>
    </location>
</feature>
<name>A0A0S2HXX8_9BACT</name>